<dbReference type="Proteomes" id="UP000701801">
    <property type="component" value="Unassembled WGS sequence"/>
</dbReference>
<feature type="domain" description="AAA+ ATPase" evidence="6">
    <location>
        <begin position="217"/>
        <end position="398"/>
    </location>
</feature>
<dbReference type="EMBL" id="CAJVRM010000026">
    <property type="protein sequence ID" value="CAG8971636.1"/>
    <property type="molecule type" value="Genomic_DNA"/>
</dbReference>
<dbReference type="InterPro" id="IPR003593">
    <property type="entry name" value="AAA+_ATPase"/>
</dbReference>
<dbReference type="OrthoDB" id="6500128at2759"/>
<dbReference type="GO" id="GO:0042626">
    <property type="term" value="F:ATPase-coupled transmembrane transporter activity"/>
    <property type="evidence" value="ECO:0007669"/>
    <property type="project" value="TreeGrafter"/>
</dbReference>
<dbReference type="PANTHER" id="PTHR24223">
    <property type="entry name" value="ATP-BINDING CASSETTE SUB-FAMILY C"/>
    <property type="match status" value="1"/>
</dbReference>
<sequence length="399" mass="44095">MSWTSTNGIMWSNLISLAPKSGMRAHQLLLDIVTCAPLSFSQDIQLIDKQLPPALSNVEGLEATRAFGWSRHVIQENISRVDKSQRPEFLLLSLQRWLNIVLDLSAAAIATGVVAIAIGLRGSISGGQIGIALNIMLVANTTLLKLVENWTNLEISLGAIARLKGFEMMTESEGRDGGDYEPPGDWPTMGRIEFEDVGVSYNSDSAVLQNINLDIDPGQKVIICGRTGSGKSTLLLTLLRLLEPQYGTIKLDCIDIRLVPSEYLRERCFITVSQDTLVLPNDTLRFNLDPDGSLSDEVIIDALKRTRLWDHFIGHERDAENSLNVRHPILDQQLSLFRELSVGQFQLFGLCRALVKVKSLDSARSNGKPVVLLDEVTSSLDLVTEAVIYGIVEEVFSRK</sequence>
<evidence type="ECO:0000256" key="1">
    <source>
        <dbReference type="ARBA" id="ARBA00022692"/>
    </source>
</evidence>
<comment type="caution">
    <text evidence="7">The sequence shown here is derived from an EMBL/GenBank/DDBJ whole genome shotgun (WGS) entry which is preliminary data.</text>
</comment>
<dbReference type="PANTHER" id="PTHR24223:SF345">
    <property type="entry name" value="ABC MULTIDRUG TRANSPORTER (EUROFUNG)"/>
    <property type="match status" value="1"/>
</dbReference>
<keyword evidence="8" id="KW-1185">Reference proteome</keyword>
<evidence type="ECO:0000256" key="2">
    <source>
        <dbReference type="ARBA" id="ARBA00022741"/>
    </source>
</evidence>
<dbReference type="AlphaFoldDB" id="A0A9N9LFH4"/>
<dbReference type="GO" id="GO:0016887">
    <property type="term" value="F:ATP hydrolysis activity"/>
    <property type="evidence" value="ECO:0007669"/>
    <property type="project" value="InterPro"/>
</dbReference>
<dbReference type="SMART" id="SM00382">
    <property type="entry name" value="AAA"/>
    <property type="match status" value="1"/>
</dbReference>
<dbReference type="Pfam" id="PF00005">
    <property type="entry name" value="ABC_tran"/>
    <property type="match status" value="1"/>
</dbReference>
<dbReference type="PROSITE" id="PS00211">
    <property type="entry name" value="ABC_TRANSPORTER_1"/>
    <property type="match status" value="1"/>
</dbReference>
<evidence type="ECO:0000259" key="6">
    <source>
        <dbReference type="SMART" id="SM00382"/>
    </source>
</evidence>
<keyword evidence="4" id="KW-1133">Transmembrane helix</keyword>
<name>A0A9N9LFH4_9HELO</name>
<dbReference type="InterPro" id="IPR027417">
    <property type="entry name" value="P-loop_NTPase"/>
</dbReference>
<evidence type="ECO:0000313" key="7">
    <source>
        <dbReference type="EMBL" id="CAG8971636.1"/>
    </source>
</evidence>
<evidence type="ECO:0000313" key="8">
    <source>
        <dbReference type="Proteomes" id="UP000701801"/>
    </source>
</evidence>
<dbReference type="SUPFAM" id="SSF90123">
    <property type="entry name" value="ABC transporter transmembrane region"/>
    <property type="match status" value="1"/>
</dbReference>
<evidence type="ECO:0000256" key="3">
    <source>
        <dbReference type="ARBA" id="ARBA00022840"/>
    </source>
</evidence>
<keyword evidence="5" id="KW-0472">Membrane</keyword>
<proteinExistence type="predicted"/>
<dbReference type="InterPro" id="IPR003439">
    <property type="entry name" value="ABC_transporter-like_ATP-bd"/>
</dbReference>
<dbReference type="SUPFAM" id="SSF52540">
    <property type="entry name" value="P-loop containing nucleoside triphosphate hydrolases"/>
    <property type="match status" value="1"/>
</dbReference>
<dbReference type="InterPro" id="IPR036640">
    <property type="entry name" value="ABC1_TM_sf"/>
</dbReference>
<evidence type="ECO:0000256" key="5">
    <source>
        <dbReference type="ARBA" id="ARBA00023136"/>
    </source>
</evidence>
<dbReference type="Gene3D" id="3.40.50.300">
    <property type="entry name" value="P-loop containing nucleotide triphosphate hydrolases"/>
    <property type="match status" value="1"/>
</dbReference>
<keyword evidence="2" id="KW-0547">Nucleotide-binding</keyword>
<keyword evidence="1" id="KW-0812">Transmembrane</keyword>
<dbReference type="Gene3D" id="1.20.1560.10">
    <property type="entry name" value="ABC transporter type 1, transmembrane domain"/>
    <property type="match status" value="1"/>
</dbReference>
<keyword evidence="3" id="KW-0067">ATP-binding</keyword>
<evidence type="ECO:0000256" key="4">
    <source>
        <dbReference type="ARBA" id="ARBA00022989"/>
    </source>
</evidence>
<accession>A0A9N9LFH4</accession>
<reference evidence="7" key="1">
    <citation type="submission" date="2021-07" db="EMBL/GenBank/DDBJ databases">
        <authorList>
            <person name="Durling M."/>
        </authorList>
    </citation>
    <scope>NUCLEOTIDE SEQUENCE</scope>
</reference>
<organism evidence="7 8">
    <name type="scientific">Hymenoscyphus albidus</name>
    <dbReference type="NCBI Taxonomy" id="595503"/>
    <lineage>
        <taxon>Eukaryota</taxon>
        <taxon>Fungi</taxon>
        <taxon>Dikarya</taxon>
        <taxon>Ascomycota</taxon>
        <taxon>Pezizomycotina</taxon>
        <taxon>Leotiomycetes</taxon>
        <taxon>Helotiales</taxon>
        <taxon>Helotiaceae</taxon>
        <taxon>Hymenoscyphus</taxon>
    </lineage>
</organism>
<dbReference type="InterPro" id="IPR050173">
    <property type="entry name" value="ABC_transporter_C-like"/>
</dbReference>
<gene>
    <name evidence="7" type="ORF">HYALB_00003104</name>
</gene>
<protein>
    <recommendedName>
        <fullName evidence="6">AAA+ ATPase domain-containing protein</fullName>
    </recommendedName>
</protein>
<dbReference type="GO" id="GO:0005524">
    <property type="term" value="F:ATP binding"/>
    <property type="evidence" value="ECO:0007669"/>
    <property type="project" value="UniProtKB-KW"/>
</dbReference>
<dbReference type="GO" id="GO:0016020">
    <property type="term" value="C:membrane"/>
    <property type="evidence" value="ECO:0007669"/>
    <property type="project" value="InterPro"/>
</dbReference>
<dbReference type="InterPro" id="IPR017871">
    <property type="entry name" value="ABC_transporter-like_CS"/>
</dbReference>